<dbReference type="OrthoDB" id="147801at2"/>
<dbReference type="Proteomes" id="UP000215137">
    <property type="component" value="Plasmid pBkBDGP4A"/>
</dbReference>
<dbReference type="EMBL" id="CP022984">
    <property type="protein sequence ID" value="ASV70257.1"/>
    <property type="molecule type" value="Genomic_DNA"/>
</dbReference>
<feature type="coiled-coil region" evidence="1">
    <location>
        <begin position="13"/>
        <end position="47"/>
    </location>
</feature>
<evidence type="ECO:0008006" key="4">
    <source>
        <dbReference type="Google" id="ProtNLM"/>
    </source>
</evidence>
<dbReference type="KEGG" id="bko:CKF48_23560"/>
<proteinExistence type="predicted"/>
<dbReference type="InterPro" id="IPR012440">
    <property type="entry name" value="DUF1641"/>
</dbReference>
<organism evidence="2 3">
    <name type="scientific">Cytobacillus kochii</name>
    <dbReference type="NCBI Taxonomy" id="859143"/>
    <lineage>
        <taxon>Bacteria</taxon>
        <taxon>Bacillati</taxon>
        <taxon>Bacillota</taxon>
        <taxon>Bacilli</taxon>
        <taxon>Bacillales</taxon>
        <taxon>Bacillaceae</taxon>
        <taxon>Cytobacillus</taxon>
    </lineage>
</organism>
<evidence type="ECO:0000256" key="1">
    <source>
        <dbReference type="SAM" id="Coils"/>
    </source>
</evidence>
<evidence type="ECO:0000313" key="3">
    <source>
        <dbReference type="Proteomes" id="UP000215137"/>
    </source>
</evidence>
<evidence type="ECO:0000313" key="2">
    <source>
        <dbReference type="EMBL" id="ASV70257.1"/>
    </source>
</evidence>
<dbReference type="PANTHER" id="PTHR38433:SF1">
    <property type="entry name" value="DUF1641 DOMAIN-CONTAINING PROTEIN"/>
    <property type="match status" value="1"/>
</dbReference>
<dbReference type="RefSeq" id="WP_095373813.1">
    <property type="nucleotide sequence ID" value="NZ_CP022984.1"/>
</dbReference>
<gene>
    <name evidence="2" type="ORF">CKF48_23560</name>
</gene>
<dbReference type="AlphaFoldDB" id="A0A248TPY7"/>
<reference evidence="2 3" key="1">
    <citation type="submission" date="2017-08" db="EMBL/GenBank/DDBJ databases">
        <title>Complete Genome Sequence of Bacillus kochii Oregon-R-modENCODE STRAIN BDGP4, isolated from Drosophila melanogaster gut.</title>
        <authorList>
            <person name="Wan K.H."/>
            <person name="Yu C."/>
            <person name="Park S."/>
            <person name="Hammonds A.S."/>
            <person name="Booth B.W."/>
            <person name="Celniker S.E."/>
        </authorList>
    </citation>
    <scope>NUCLEOTIDE SEQUENCE [LARGE SCALE GENOMIC DNA]</scope>
    <source>
        <strain evidence="2 3">BDGP4</strain>
        <plasmid evidence="3">pbkbdgp4a</plasmid>
    </source>
</reference>
<dbReference type="Pfam" id="PF07849">
    <property type="entry name" value="DUF1641"/>
    <property type="match status" value="1"/>
</dbReference>
<accession>A0A248TPY7</accession>
<dbReference type="PANTHER" id="PTHR38433">
    <property type="match status" value="1"/>
</dbReference>
<sequence length="161" mass="17646">MAEPISKVAEPILTENEIQNQALEKVLQDITKNIDGIQETIKLLQELHDSGILEGVTSLIEAKEQIAKIVVGQSLRPPVTNAINNAMAAAGMITEINPETTKKMTESLTKGIQKAEEGLQLNKKVGLFDLLKLIKDPDINRVMRFGMDFLKGLGEGLKEKA</sequence>
<name>A0A248TPY7_9BACI</name>
<keyword evidence="2" id="KW-0614">Plasmid</keyword>
<keyword evidence="3" id="KW-1185">Reference proteome</keyword>
<keyword evidence="1" id="KW-0175">Coiled coil</keyword>
<geneLocation type="plasmid" evidence="3">
    <name>pbkbdgp4a</name>
</geneLocation>
<protein>
    <recommendedName>
        <fullName evidence="4">DUF1641 domain-containing protein</fullName>
    </recommendedName>
</protein>